<proteinExistence type="inferred from homology"/>
<feature type="transmembrane region" description="Helical" evidence="11">
    <location>
        <begin position="20"/>
        <end position="37"/>
    </location>
</feature>
<keyword evidence="7" id="KW-0256">Endoplasmic reticulum</keyword>
<organism evidence="12 13">
    <name type="scientific">Schizosaccharomyces osmophilus</name>
    <dbReference type="NCBI Taxonomy" id="2545709"/>
    <lineage>
        <taxon>Eukaryota</taxon>
        <taxon>Fungi</taxon>
        <taxon>Dikarya</taxon>
        <taxon>Ascomycota</taxon>
        <taxon>Taphrinomycotina</taxon>
        <taxon>Schizosaccharomycetes</taxon>
        <taxon>Schizosaccharomycetales</taxon>
        <taxon>Schizosaccharomycetaceae</taxon>
        <taxon>Schizosaccharomyces</taxon>
    </lineage>
</organism>
<evidence type="ECO:0000256" key="3">
    <source>
        <dbReference type="ARBA" id="ARBA00008695"/>
    </source>
</evidence>
<dbReference type="AlphaFoldDB" id="A0AAE9W7E1"/>
<keyword evidence="4" id="KW-0337">GPI-anchor biosynthesis</keyword>
<feature type="transmembrane region" description="Helical" evidence="11">
    <location>
        <begin position="579"/>
        <end position="596"/>
    </location>
</feature>
<feature type="transmembrane region" description="Helical" evidence="11">
    <location>
        <begin position="616"/>
        <end position="635"/>
    </location>
</feature>
<evidence type="ECO:0000256" key="7">
    <source>
        <dbReference type="ARBA" id="ARBA00022824"/>
    </source>
</evidence>
<evidence type="ECO:0000256" key="10">
    <source>
        <dbReference type="ARBA" id="ARBA00023180"/>
    </source>
</evidence>
<evidence type="ECO:0000256" key="4">
    <source>
        <dbReference type="ARBA" id="ARBA00022502"/>
    </source>
</evidence>
<evidence type="ECO:0000256" key="9">
    <source>
        <dbReference type="ARBA" id="ARBA00023136"/>
    </source>
</evidence>
<evidence type="ECO:0000313" key="12">
    <source>
        <dbReference type="EMBL" id="WBW71287.1"/>
    </source>
</evidence>
<dbReference type="GO" id="GO:0005789">
    <property type="term" value="C:endoplasmic reticulum membrane"/>
    <property type="evidence" value="ECO:0007669"/>
    <property type="project" value="UniProtKB-SubCell"/>
</dbReference>
<comment type="similarity">
    <text evidence="3">Belongs to the PIGG/PIGN/PIGO family. PIGO subfamily.</text>
</comment>
<feature type="transmembrane region" description="Helical" evidence="11">
    <location>
        <begin position="512"/>
        <end position="534"/>
    </location>
</feature>
<evidence type="ECO:0000256" key="6">
    <source>
        <dbReference type="ARBA" id="ARBA00022692"/>
    </source>
</evidence>
<dbReference type="GO" id="GO:0051377">
    <property type="term" value="F:mannose-ethanolamine phosphotransferase activity"/>
    <property type="evidence" value="ECO:0007669"/>
    <property type="project" value="InterPro"/>
</dbReference>
<keyword evidence="6 11" id="KW-0812">Transmembrane</keyword>
<keyword evidence="10" id="KW-0325">Glycoprotein</keyword>
<evidence type="ECO:0000256" key="11">
    <source>
        <dbReference type="SAM" id="Phobius"/>
    </source>
</evidence>
<feature type="transmembrane region" description="Helical" evidence="11">
    <location>
        <begin position="687"/>
        <end position="713"/>
    </location>
</feature>
<dbReference type="InterPro" id="IPR017850">
    <property type="entry name" value="Alkaline_phosphatase_core_sf"/>
</dbReference>
<feature type="transmembrane region" description="Helical" evidence="11">
    <location>
        <begin position="549"/>
        <end position="567"/>
    </location>
</feature>
<feature type="transmembrane region" description="Helical" evidence="11">
    <location>
        <begin position="858"/>
        <end position="883"/>
    </location>
</feature>
<accession>A0AAE9W7E1</accession>
<evidence type="ECO:0000256" key="2">
    <source>
        <dbReference type="ARBA" id="ARBA00004687"/>
    </source>
</evidence>
<feature type="transmembrane region" description="Helical" evidence="11">
    <location>
        <begin position="725"/>
        <end position="744"/>
    </location>
</feature>
<dbReference type="CDD" id="cd16023">
    <property type="entry name" value="GPI_EPT_3"/>
    <property type="match status" value="1"/>
</dbReference>
<evidence type="ECO:0000256" key="5">
    <source>
        <dbReference type="ARBA" id="ARBA00022679"/>
    </source>
</evidence>
<keyword evidence="8 11" id="KW-1133">Transmembrane helix</keyword>
<comment type="subcellular location">
    <subcellularLocation>
        <location evidence="1">Endoplasmic reticulum membrane</location>
        <topology evidence="1">Multi-pass membrane protein</topology>
    </subcellularLocation>
</comment>
<name>A0AAE9W7E1_9SCHI</name>
<evidence type="ECO:0000256" key="8">
    <source>
        <dbReference type="ARBA" id="ARBA00022989"/>
    </source>
</evidence>
<comment type="pathway">
    <text evidence="2">Glycolipid biosynthesis; glycosylphosphatidylinositol-anchor biosynthesis.</text>
</comment>
<dbReference type="GO" id="GO:0006506">
    <property type="term" value="P:GPI anchor biosynthetic process"/>
    <property type="evidence" value="ECO:0007669"/>
    <property type="project" value="UniProtKB-KW"/>
</dbReference>
<protein>
    <submittedName>
        <fullName evidence="12">Pig-O</fullName>
    </submittedName>
</protein>
<sequence length="925" mass="105200">MQGKVKVTKNSSLSNTWNALKASIFFALILLSNLYGLKSFTDGFLLRREVLNSTSSCSNPPLNISQWNETSECWAPKLFSKAVIVVIDALRYDFLIPSNDSFYYHNALNTPYETSVSHPEHSVLLQFLADAPTTTSQRLKGLTTGSLPTFIDIGSNFAGTNVDEDNLLYQWKSLGKDIVLLGDDTWDALYHEFLNQTYSRPAFSFNVPDLHGVDRKVNRYLFDYIENAPWDILIAHYLGVDHVGHRLGPNHPTMTEKLKEMDECIKKMMDLIDDDTLLLVMGDHGMDSKGNHGGDSFDELNSALWMYSKRPAFKPFKPFGEGRFSKQVDLVPTLSLILGNAIPYGSLGTLIPEPFYFHGAKFLHDCMELNMAQINRFIQSYENEAENEYGSVAKPIVHTDNEYLDLFIKRYTSSQHIFGYFKSIWAEFSLLPMLTGFVTLVVGGLSLALLMNDTNATNNASDLLAITLKKIFLFSVPFLFLGTLIPTHYLMSLFTLVPNITILLELYRKVSFEFIFTIPSLHSLLALGLAILHVCSFGSNSFTIWEDQLTHYFCITFGFLMICKSFTNRDLRLTLDSSFWSILFIILQFLTSYITNCREEQGFFCTSTYVSTPENTLRSLITLSVSTLTSILLPYIFKNYLESVLKVTLSKRKQVILHIFEFLSSVFWIVQHILANNSSLEFKYGRMLVYIANIFLIGILTCLLWQISLFSVHINRDQKSGNGEVLIAVVEYYFIFALFSSLLLFLQRPLGKLSLISCLVQIFILLRIENSQSSPGVTFMSILLSILGLSHFFTTGNQAVISSLDWNFAFIHSTSAENQIINGILMFLHTLGGPIITCLSLPLFAAKPYTTKKVFFRYFLLLCSSFLLYYLSIAASTVFFAGFFRRHLMVWKIFAPRFMLNSILLFTQQLIIIIMCLWNSLFSFS</sequence>
<reference evidence="12 13" key="1">
    <citation type="journal article" date="2023" name="G3 (Bethesda)">
        <title>A high-quality reference genome for the fission yeast Schizosaccharomyces osmophilus.</title>
        <authorList>
            <person name="Jia G.S."/>
            <person name="Zhang W.C."/>
            <person name="Liang Y."/>
            <person name="Liu X.H."/>
            <person name="Rhind N."/>
            <person name="Pidoux A."/>
            <person name="Brysch-Herzberg M."/>
            <person name="Du L.L."/>
        </authorList>
    </citation>
    <scope>NUCLEOTIDE SEQUENCE [LARGE SCALE GENOMIC DNA]</scope>
    <source>
        <strain evidence="12 13">CBS 15793</strain>
    </source>
</reference>
<feature type="transmembrane region" description="Helical" evidence="11">
    <location>
        <begin position="903"/>
        <end position="922"/>
    </location>
</feature>
<dbReference type="EMBL" id="CP115611">
    <property type="protein sequence ID" value="WBW71287.1"/>
    <property type="molecule type" value="Genomic_DNA"/>
</dbReference>
<feature type="transmembrane region" description="Helical" evidence="11">
    <location>
        <begin position="780"/>
        <end position="800"/>
    </location>
</feature>
<dbReference type="Pfam" id="PF01663">
    <property type="entry name" value="Phosphodiest"/>
    <property type="match status" value="1"/>
</dbReference>
<dbReference type="Gene3D" id="3.40.720.10">
    <property type="entry name" value="Alkaline Phosphatase, subunit A"/>
    <property type="match status" value="1"/>
</dbReference>
<evidence type="ECO:0000313" key="13">
    <source>
        <dbReference type="Proteomes" id="UP001212411"/>
    </source>
</evidence>
<dbReference type="Proteomes" id="UP001212411">
    <property type="component" value="Chromosome 1"/>
</dbReference>
<keyword evidence="9 11" id="KW-0472">Membrane</keyword>
<keyword evidence="13" id="KW-1185">Reference proteome</keyword>
<dbReference type="InterPro" id="IPR002591">
    <property type="entry name" value="Phosphodiest/P_Trfase"/>
</dbReference>
<gene>
    <name evidence="12" type="primary">gpi13</name>
    <name evidence="12" type="ORF">SOMG_01273</name>
</gene>
<dbReference type="RefSeq" id="XP_056035530.1">
    <property type="nucleotide sequence ID" value="XM_056180066.1"/>
</dbReference>
<dbReference type="GeneID" id="80874755"/>
<dbReference type="PANTHER" id="PTHR23071:SF1">
    <property type="entry name" value="GPI ETHANOLAMINE PHOSPHATE TRANSFERASE 3"/>
    <property type="match status" value="1"/>
</dbReference>
<keyword evidence="5" id="KW-0808">Transferase</keyword>
<evidence type="ECO:0000256" key="1">
    <source>
        <dbReference type="ARBA" id="ARBA00004477"/>
    </source>
</evidence>
<dbReference type="PANTHER" id="PTHR23071">
    <property type="entry name" value="PHOSPHATIDYLINOSITOL GLYCAN"/>
    <property type="match status" value="1"/>
</dbReference>
<feature type="transmembrane region" description="Helical" evidence="11">
    <location>
        <begin position="471"/>
        <end position="491"/>
    </location>
</feature>
<dbReference type="SUPFAM" id="SSF53649">
    <property type="entry name" value="Alkaline phosphatase-like"/>
    <property type="match status" value="1"/>
</dbReference>
<feature type="transmembrane region" description="Helical" evidence="11">
    <location>
        <begin position="820"/>
        <end position="846"/>
    </location>
</feature>
<dbReference type="InterPro" id="IPR037675">
    <property type="entry name" value="PIG-O_N"/>
</dbReference>
<feature type="transmembrane region" description="Helical" evidence="11">
    <location>
        <begin position="430"/>
        <end position="451"/>
    </location>
</feature>
<dbReference type="InterPro" id="IPR039524">
    <property type="entry name" value="PIGO/GPI13"/>
</dbReference>
<dbReference type="KEGG" id="som:SOMG_01273"/>
<feature type="transmembrane region" description="Helical" evidence="11">
    <location>
        <begin position="655"/>
        <end position="675"/>
    </location>
</feature>